<evidence type="ECO:0000256" key="1">
    <source>
        <dbReference type="SAM" id="MobiDB-lite"/>
    </source>
</evidence>
<sequence length="90" mass="10117">MWSSGHGTARFEAAVGQEESWRRMLTGAEAWSVAGRQQLRHIGETARRSNTAARRRWRLESAENGRKRRPRRHGQVDRCGGHGSPPEGIG</sequence>
<proteinExistence type="predicted"/>
<accession>A0AAX6GLW4</accession>
<keyword evidence="3" id="KW-1185">Reference proteome</keyword>
<comment type="caution">
    <text evidence="2">The sequence shown here is derived from an EMBL/GenBank/DDBJ whole genome shotgun (WGS) entry which is preliminary data.</text>
</comment>
<organism evidence="2 3">
    <name type="scientific">Iris pallida</name>
    <name type="common">Sweet iris</name>
    <dbReference type="NCBI Taxonomy" id="29817"/>
    <lineage>
        <taxon>Eukaryota</taxon>
        <taxon>Viridiplantae</taxon>
        <taxon>Streptophyta</taxon>
        <taxon>Embryophyta</taxon>
        <taxon>Tracheophyta</taxon>
        <taxon>Spermatophyta</taxon>
        <taxon>Magnoliopsida</taxon>
        <taxon>Liliopsida</taxon>
        <taxon>Asparagales</taxon>
        <taxon>Iridaceae</taxon>
        <taxon>Iridoideae</taxon>
        <taxon>Irideae</taxon>
        <taxon>Iris</taxon>
    </lineage>
</organism>
<evidence type="ECO:0000313" key="2">
    <source>
        <dbReference type="EMBL" id="KAJ6829297.1"/>
    </source>
</evidence>
<dbReference type="EMBL" id="JANAVB010018799">
    <property type="protein sequence ID" value="KAJ6829297.1"/>
    <property type="molecule type" value="Genomic_DNA"/>
</dbReference>
<protein>
    <submittedName>
        <fullName evidence="2">Uncharacterized protein</fullName>
    </submittedName>
</protein>
<reference evidence="2" key="2">
    <citation type="submission" date="2023-04" db="EMBL/GenBank/DDBJ databases">
        <authorList>
            <person name="Bruccoleri R.E."/>
            <person name="Oakeley E.J."/>
            <person name="Faust A.-M."/>
            <person name="Dessus-Babus S."/>
            <person name="Altorfer M."/>
            <person name="Burckhardt D."/>
            <person name="Oertli M."/>
            <person name="Naumann U."/>
            <person name="Petersen F."/>
            <person name="Wong J."/>
        </authorList>
    </citation>
    <scope>NUCLEOTIDE SEQUENCE</scope>
    <source>
        <strain evidence="2">GSM-AAB239-AS_SAM_17_03QT</strain>
        <tissue evidence="2">Leaf</tissue>
    </source>
</reference>
<dbReference type="Proteomes" id="UP001140949">
    <property type="component" value="Unassembled WGS sequence"/>
</dbReference>
<evidence type="ECO:0000313" key="3">
    <source>
        <dbReference type="Proteomes" id="UP001140949"/>
    </source>
</evidence>
<feature type="region of interest" description="Disordered" evidence="1">
    <location>
        <begin position="43"/>
        <end position="90"/>
    </location>
</feature>
<name>A0AAX6GLW4_IRIPA</name>
<reference evidence="2" key="1">
    <citation type="journal article" date="2023" name="GigaByte">
        <title>Genome assembly of the bearded iris, Iris pallida Lam.</title>
        <authorList>
            <person name="Bruccoleri R.E."/>
            <person name="Oakeley E.J."/>
            <person name="Faust A.M.E."/>
            <person name="Altorfer M."/>
            <person name="Dessus-Babus S."/>
            <person name="Burckhardt D."/>
            <person name="Oertli M."/>
            <person name="Naumann U."/>
            <person name="Petersen F."/>
            <person name="Wong J."/>
        </authorList>
    </citation>
    <scope>NUCLEOTIDE SEQUENCE</scope>
    <source>
        <strain evidence="2">GSM-AAB239-AS_SAM_17_03QT</strain>
    </source>
</reference>
<dbReference type="AlphaFoldDB" id="A0AAX6GLW4"/>
<gene>
    <name evidence="2" type="ORF">M6B38_358245</name>
</gene>